<dbReference type="EMBL" id="MAAO01000004">
    <property type="protein sequence ID" value="OUR98666.1"/>
    <property type="molecule type" value="Genomic_DNA"/>
</dbReference>
<dbReference type="GO" id="GO:0016787">
    <property type="term" value="F:hydrolase activity"/>
    <property type="evidence" value="ECO:0007669"/>
    <property type="project" value="InterPro"/>
</dbReference>
<dbReference type="Pfam" id="PF01674">
    <property type="entry name" value="Lipase_2"/>
    <property type="match status" value="1"/>
</dbReference>
<dbReference type="GO" id="GO:0016042">
    <property type="term" value="P:lipid catabolic process"/>
    <property type="evidence" value="ECO:0007669"/>
    <property type="project" value="InterPro"/>
</dbReference>
<dbReference type="SUPFAM" id="SSF53474">
    <property type="entry name" value="alpha/beta-Hydrolases"/>
    <property type="match status" value="1"/>
</dbReference>
<organism evidence="1 2">
    <name type="scientific">Halobacteriovorax marinus</name>
    <dbReference type="NCBI Taxonomy" id="97084"/>
    <lineage>
        <taxon>Bacteria</taxon>
        <taxon>Pseudomonadati</taxon>
        <taxon>Bdellovibrionota</taxon>
        <taxon>Bacteriovoracia</taxon>
        <taxon>Bacteriovoracales</taxon>
        <taxon>Halobacteriovoraceae</taxon>
        <taxon>Halobacteriovorax</taxon>
    </lineage>
</organism>
<evidence type="ECO:0000313" key="1">
    <source>
        <dbReference type="EMBL" id="OUR98666.1"/>
    </source>
</evidence>
<name>A0A1Y5FAM8_9BACT</name>
<dbReference type="InterPro" id="IPR029058">
    <property type="entry name" value="AB_hydrolase_fold"/>
</dbReference>
<evidence type="ECO:0008006" key="3">
    <source>
        <dbReference type="Google" id="ProtNLM"/>
    </source>
</evidence>
<proteinExistence type="predicted"/>
<evidence type="ECO:0000313" key="2">
    <source>
        <dbReference type="Proteomes" id="UP000196531"/>
    </source>
</evidence>
<gene>
    <name evidence="1" type="ORF">A9Q84_04410</name>
</gene>
<comment type="caution">
    <text evidence="1">The sequence shown here is derived from an EMBL/GenBank/DDBJ whole genome shotgun (WGS) entry which is preliminary data.</text>
</comment>
<dbReference type="Gene3D" id="3.40.50.1820">
    <property type="entry name" value="alpha/beta hydrolase"/>
    <property type="match status" value="1"/>
</dbReference>
<accession>A0A1Y5FAM8</accession>
<dbReference type="Proteomes" id="UP000196531">
    <property type="component" value="Unassembled WGS sequence"/>
</dbReference>
<dbReference type="InterPro" id="IPR002918">
    <property type="entry name" value="Lipase_EstA/Esterase_EstB"/>
</dbReference>
<protein>
    <recommendedName>
        <fullName evidence="3">AB hydrolase-1 domain-containing protein</fullName>
    </recommendedName>
</protein>
<sequence length="354" mass="39835">MKSILFTLVTVLCLNTNAGVFPKAWLKAKHFDLRISQDIELKTVHMQNKEGRPVLFLHGYMATMHTFMDLASKLHGEGFDVYAANWNVDDRNIDESTRTIRQLVQYIYEKTNKKVLIIGHSLGAVTAKLTLYGLKADHNENASIDKQAIHWAKKRVRGLVSFSSPNGQEGQGDAGALSFLDKIPEDLIAMMGADLSDVINKKKILKQSIFVTAMHNILTNLRFLPIGDSLNGLFNLSNFKYFDNSLARFLLYGSVAASPELAAHVKLFMQEDRMSSFKNEINYTKLFFEAKNPVPFFYFAGENDVFSPAKSIIAEAQAHGEKYLVMKNAGHLDVMIGKHLPKVLESIVEFDKKL</sequence>
<dbReference type="AlphaFoldDB" id="A0A1Y5FAM8"/>
<reference evidence="2" key="1">
    <citation type="journal article" date="2017" name="Proc. Natl. Acad. Sci. U.S.A.">
        <title>Simulation of Deepwater Horizon oil plume reveals substrate specialization within a complex community of hydrocarbon-degraders.</title>
        <authorList>
            <person name="Hu P."/>
            <person name="Dubinsky E.A."/>
            <person name="Probst A.J."/>
            <person name="Wang J."/>
            <person name="Sieber C.M.K."/>
            <person name="Tom L.M."/>
            <person name="Gardinali P."/>
            <person name="Banfield J.F."/>
            <person name="Atlas R.M."/>
            <person name="Andersen G.L."/>
        </authorList>
    </citation>
    <scope>NUCLEOTIDE SEQUENCE [LARGE SCALE GENOMIC DNA]</scope>
</reference>